<dbReference type="Pfam" id="PF00072">
    <property type="entry name" value="Response_reg"/>
    <property type="match status" value="1"/>
</dbReference>
<dbReference type="Pfam" id="PF03704">
    <property type="entry name" value="BTAD"/>
    <property type="match status" value="1"/>
</dbReference>
<dbReference type="InterPro" id="IPR016032">
    <property type="entry name" value="Sig_transdc_resp-reg_C-effctor"/>
</dbReference>
<dbReference type="AlphaFoldDB" id="A0A089L3Z7"/>
<dbReference type="SUPFAM" id="SSF52172">
    <property type="entry name" value="CheY-like"/>
    <property type="match status" value="1"/>
</dbReference>
<dbReference type="Gene3D" id="1.25.40.10">
    <property type="entry name" value="Tetratricopeptide repeat domain"/>
    <property type="match status" value="1"/>
</dbReference>
<gene>
    <name evidence="7" type="ORF">PBOR_04005</name>
</gene>
<dbReference type="HOGENOM" id="CLU_000445_14_3_9"/>
<name>A0A089L3Z7_PAEBO</name>
<keyword evidence="1" id="KW-0902">Two-component regulatory system</keyword>
<dbReference type="SUPFAM" id="SSF46894">
    <property type="entry name" value="C-terminal effector domain of the bipartite response regulators"/>
    <property type="match status" value="1"/>
</dbReference>
<dbReference type="OrthoDB" id="3190595at2"/>
<dbReference type="GO" id="GO:0006355">
    <property type="term" value="P:regulation of DNA-templated transcription"/>
    <property type="evidence" value="ECO:0007669"/>
    <property type="project" value="InterPro"/>
</dbReference>
<evidence type="ECO:0000256" key="4">
    <source>
        <dbReference type="ARBA" id="ARBA00023163"/>
    </source>
</evidence>
<dbReference type="Proteomes" id="UP000029518">
    <property type="component" value="Chromosome"/>
</dbReference>
<dbReference type="InterPro" id="IPR005158">
    <property type="entry name" value="BTAD"/>
</dbReference>
<dbReference type="GO" id="GO:0000160">
    <property type="term" value="P:phosphorelay signal transduction system"/>
    <property type="evidence" value="ECO:0007669"/>
    <property type="project" value="UniProtKB-KW"/>
</dbReference>
<evidence type="ECO:0000256" key="3">
    <source>
        <dbReference type="ARBA" id="ARBA00023125"/>
    </source>
</evidence>
<feature type="modified residue" description="4-aspartylphosphate" evidence="5">
    <location>
        <position position="54"/>
    </location>
</feature>
<evidence type="ECO:0000259" key="6">
    <source>
        <dbReference type="PROSITE" id="PS50110"/>
    </source>
</evidence>
<protein>
    <recommendedName>
        <fullName evidence="6">Response regulatory domain-containing protein</fullName>
    </recommendedName>
</protein>
<dbReference type="Gene3D" id="1.10.10.10">
    <property type="entry name" value="Winged helix-like DNA-binding domain superfamily/Winged helix DNA-binding domain"/>
    <property type="match status" value="1"/>
</dbReference>
<evidence type="ECO:0000256" key="2">
    <source>
        <dbReference type="ARBA" id="ARBA00023015"/>
    </source>
</evidence>
<evidence type="ECO:0000313" key="7">
    <source>
        <dbReference type="EMBL" id="AIQ56211.1"/>
    </source>
</evidence>
<dbReference type="Gene3D" id="3.40.50.2300">
    <property type="match status" value="1"/>
</dbReference>
<sequence length="367" mass="42471">MLRAIIVDDERLSLNQLSWVLSESGEVVICQTFQNPLKAYEYARDNPIDIAFLDISMPEVSGMKLSRQLHELYEAMDVVFVTGYEEYALQAFDASATDYLLKPVSAERVRQTLDKINRRTKRQDVEPVLEVCMFGGFKLMHPGPDRKPLKLRSPKTEELFAYLLYKRSVSRDEITDTLWSGFDSEKASNNLNSNLHYIRKAISESGLKVCLLADRNEVQIVENSLSCDLYAFERLLRQIRMNRDGYKELLKQAAALYTGPFLKGKTYEWASTKARRLEQDYMELLEWAARAYLEQHQVELALQAYDEILRIDALREDIAGQALQLLIGLGRTSEAIRRYRKLEEVLLQELGTQPGRQISEMMHRLNR</sequence>
<dbReference type="InterPro" id="IPR001789">
    <property type="entry name" value="Sig_transdc_resp-reg_receiver"/>
</dbReference>
<feature type="domain" description="Response regulatory" evidence="6">
    <location>
        <begin position="3"/>
        <end position="117"/>
    </location>
</feature>
<dbReference type="InterPro" id="IPR036388">
    <property type="entry name" value="WH-like_DNA-bd_sf"/>
</dbReference>
<keyword evidence="3" id="KW-0238">DNA-binding</keyword>
<dbReference type="RefSeq" id="WP_042210555.1">
    <property type="nucleotide sequence ID" value="NZ_CP009285.1"/>
</dbReference>
<dbReference type="SUPFAM" id="SSF48452">
    <property type="entry name" value="TPR-like"/>
    <property type="match status" value="1"/>
</dbReference>
<dbReference type="InterPro" id="IPR011990">
    <property type="entry name" value="TPR-like_helical_dom_sf"/>
</dbReference>
<dbReference type="InterPro" id="IPR011006">
    <property type="entry name" value="CheY-like_superfamily"/>
</dbReference>
<keyword evidence="5" id="KW-0597">Phosphoprotein</keyword>
<evidence type="ECO:0000256" key="5">
    <source>
        <dbReference type="PROSITE-ProRule" id="PRU00169"/>
    </source>
</evidence>
<keyword evidence="4" id="KW-0804">Transcription</keyword>
<dbReference type="InterPro" id="IPR051677">
    <property type="entry name" value="AfsR-DnrI-RedD_regulator"/>
</dbReference>
<keyword evidence="8" id="KW-1185">Reference proteome</keyword>
<dbReference type="KEGG" id="pbd:PBOR_04005"/>
<dbReference type="EMBL" id="CP009285">
    <property type="protein sequence ID" value="AIQ56211.1"/>
    <property type="molecule type" value="Genomic_DNA"/>
</dbReference>
<dbReference type="SMART" id="SM00448">
    <property type="entry name" value="REC"/>
    <property type="match status" value="1"/>
</dbReference>
<organism evidence="7 8">
    <name type="scientific">Paenibacillus borealis</name>
    <dbReference type="NCBI Taxonomy" id="160799"/>
    <lineage>
        <taxon>Bacteria</taxon>
        <taxon>Bacillati</taxon>
        <taxon>Bacillota</taxon>
        <taxon>Bacilli</taxon>
        <taxon>Bacillales</taxon>
        <taxon>Paenibacillaceae</taxon>
        <taxon>Paenibacillus</taxon>
    </lineage>
</organism>
<accession>A0A089L3Z7</accession>
<evidence type="ECO:0000313" key="8">
    <source>
        <dbReference type="Proteomes" id="UP000029518"/>
    </source>
</evidence>
<keyword evidence="2" id="KW-0805">Transcription regulation</keyword>
<dbReference type="SMART" id="SM01043">
    <property type="entry name" value="BTAD"/>
    <property type="match status" value="1"/>
</dbReference>
<dbReference type="PROSITE" id="PS50110">
    <property type="entry name" value="RESPONSE_REGULATORY"/>
    <property type="match status" value="1"/>
</dbReference>
<evidence type="ECO:0000256" key="1">
    <source>
        <dbReference type="ARBA" id="ARBA00023012"/>
    </source>
</evidence>
<reference evidence="7" key="1">
    <citation type="submission" date="2014-08" db="EMBL/GenBank/DDBJ databases">
        <title>Comparative genomics of the Paenibacillus odorifer group.</title>
        <authorList>
            <person name="den Bakker H.C."/>
            <person name="Tsai Y.-C.Y.-C."/>
            <person name="Martin N."/>
            <person name="Korlach J."/>
            <person name="Wiedmann M."/>
        </authorList>
    </citation>
    <scope>NUCLEOTIDE SEQUENCE [LARGE SCALE GENOMIC DNA]</scope>
    <source>
        <strain evidence="7">DSM 13188</strain>
    </source>
</reference>
<dbReference type="PANTHER" id="PTHR35807">
    <property type="entry name" value="TRANSCRIPTIONAL REGULATOR REDD-RELATED"/>
    <property type="match status" value="1"/>
</dbReference>
<dbReference type="GO" id="GO:0003677">
    <property type="term" value="F:DNA binding"/>
    <property type="evidence" value="ECO:0007669"/>
    <property type="project" value="UniProtKB-KW"/>
</dbReference>
<proteinExistence type="predicted"/>